<proteinExistence type="predicted"/>
<sequence length="879" mass="96849">MINYLSVYASIWASWSAWSFCANNVQIRVRACNTVRGFTCPGANQERKPCGPAAQNALRQRQRVNTFGGDYDAVDPWEEDRREALKQLYSDYTPPDEPQKPPAPPLRGIGKSLKPSGDFAAVQRSAGKTAITSNGYGKGLNAPLRPPPESNFNKKFHADGPGQAPSMTPELLFGSKIEIPTKRIKSSSSESKEQKLEGINDERKEEITTTTVTASSTDIPKPISQEIPTTTTTTNIPTMPTTTTTATFETVPTSEATIEISEAPVEIAEVAIEGKFVPSTETNQNPLKMRMNHEVAFGRGGEMQQGGIMEDITKTDFPTQNAEETDGSTEVEEETATNSQGEVFGEAAITDILPHLEATTQSILTVAPESTVTLETSHFEGAGEQPQEFITDSPSEMPLEANNEETEITPNSEFPHQNAGDSKSKTEESFSDLQGSNNIPKIQIPPSQPSGIPPHAAFENEDDSDLMTPQQQSEQQQQQSHFKHPTIKISPSKSKSISVSDEQGNLPKDEMYDDQFEAQNTRTTVSPEDKIKQLEADMDDLESQITKKLHSGEVSFNKDTEKALEWMLANMTKAAEEAALRQELLEKERQVKQEYHHQHIPPVHSGEIAFHRDAHEGETKGIFGKAHVFDNRQFAAKISPLDSPITLRKIQPEIQKQHFDHLKYQHAKVKKPIELKVKLDQQNPEADLLESDLKKLRAEMAKMESELVALQGDTSIVEVSNQRTTIGPNLKAIDLELVPKAPPKSTIGGPNTPIVTIGNDGEMFLLDVPSEKGEAQWSPWKPWNDCFCDKQIRTRVCNYDSSAHSKGCQGKSFESRPCITSKPCPAKTALKQKQARTTPNPLNSNGLYTLAPQKGPRTGYAFKPNPLSLAISSSASSSK</sequence>
<dbReference type="Proteomes" id="UP000887579">
    <property type="component" value="Unplaced"/>
</dbReference>
<reference evidence="2" key="1">
    <citation type="submission" date="2022-11" db="UniProtKB">
        <authorList>
            <consortium name="WormBaseParasite"/>
        </authorList>
    </citation>
    <scope>IDENTIFICATION</scope>
</reference>
<organism evidence="1 2">
    <name type="scientific">Panagrolaimus sp. ES5</name>
    <dbReference type="NCBI Taxonomy" id="591445"/>
    <lineage>
        <taxon>Eukaryota</taxon>
        <taxon>Metazoa</taxon>
        <taxon>Ecdysozoa</taxon>
        <taxon>Nematoda</taxon>
        <taxon>Chromadorea</taxon>
        <taxon>Rhabditida</taxon>
        <taxon>Tylenchina</taxon>
        <taxon>Panagrolaimomorpha</taxon>
        <taxon>Panagrolaimoidea</taxon>
        <taxon>Panagrolaimidae</taxon>
        <taxon>Panagrolaimus</taxon>
    </lineage>
</organism>
<evidence type="ECO:0000313" key="2">
    <source>
        <dbReference type="WBParaSite" id="ES5_v2.g274.t1"/>
    </source>
</evidence>
<accession>A0AC34GCT2</accession>
<dbReference type="WBParaSite" id="ES5_v2.g274.t1">
    <property type="protein sequence ID" value="ES5_v2.g274.t1"/>
    <property type="gene ID" value="ES5_v2.g274"/>
</dbReference>
<protein>
    <submittedName>
        <fullName evidence="2">Uncharacterized protein</fullName>
    </submittedName>
</protein>
<evidence type="ECO:0000313" key="1">
    <source>
        <dbReference type="Proteomes" id="UP000887579"/>
    </source>
</evidence>
<name>A0AC34GCT2_9BILA</name>